<evidence type="ECO:0000313" key="5">
    <source>
        <dbReference type="Proteomes" id="UP001595975"/>
    </source>
</evidence>
<evidence type="ECO:0000256" key="3">
    <source>
        <dbReference type="RuleBase" id="RU003718"/>
    </source>
</evidence>
<proteinExistence type="inferred from homology"/>
<keyword evidence="3" id="KW-0328">Glycosyltransferase</keyword>
<protein>
    <submittedName>
        <fullName evidence="4">Macrolide family glycosyltransferase</fullName>
    </submittedName>
</protein>
<keyword evidence="2 3" id="KW-0808">Transferase</keyword>
<dbReference type="PROSITE" id="PS00375">
    <property type="entry name" value="UDPGT"/>
    <property type="match status" value="1"/>
</dbReference>
<dbReference type="RefSeq" id="WP_380224448.1">
    <property type="nucleotide sequence ID" value="NZ_JBHSOF010000006.1"/>
</dbReference>
<gene>
    <name evidence="4" type="ORF">ACFP3U_07510</name>
</gene>
<dbReference type="SUPFAM" id="SSF53756">
    <property type="entry name" value="UDP-Glycosyltransferase/glycogen phosphorylase"/>
    <property type="match status" value="1"/>
</dbReference>
<dbReference type="NCBIfam" id="TIGR01426">
    <property type="entry name" value="MGT"/>
    <property type="match status" value="1"/>
</dbReference>
<reference evidence="5" key="1">
    <citation type="journal article" date="2019" name="Int. J. Syst. Evol. Microbiol.">
        <title>The Global Catalogue of Microorganisms (GCM) 10K type strain sequencing project: providing services to taxonomists for standard genome sequencing and annotation.</title>
        <authorList>
            <consortium name="The Broad Institute Genomics Platform"/>
            <consortium name="The Broad Institute Genome Sequencing Center for Infectious Disease"/>
            <person name="Wu L."/>
            <person name="Ma J."/>
        </authorList>
    </citation>
    <scope>NUCLEOTIDE SEQUENCE [LARGE SCALE GENOMIC DNA]</scope>
    <source>
        <strain evidence="5">CGMCC 4.1437</strain>
    </source>
</reference>
<dbReference type="InterPro" id="IPR050426">
    <property type="entry name" value="Glycosyltransferase_28"/>
</dbReference>
<accession>A0ABW0X2P7</accession>
<dbReference type="PANTHER" id="PTHR48050:SF13">
    <property type="entry name" value="STEROL 3-BETA-GLUCOSYLTRANSFERASE UGT80A2"/>
    <property type="match status" value="1"/>
</dbReference>
<dbReference type="EMBL" id="JBHSOF010000006">
    <property type="protein sequence ID" value="MFC5662830.1"/>
    <property type="molecule type" value="Genomic_DNA"/>
</dbReference>
<dbReference type="Pfam" id="PF00201">
    <property type="entry name" value="UDPGT"/>
    <property type="match status" value="1"/>
</dbReference>
<dbReference type="Proteomes" id="UP001595975">
    <property type="component" value="Unassembled WGS sequence"/>
</dbReference>
<evidence type="ECO:0000256" key="2">
    <source>
        <dbReference type="ARBA" id="ARBA00022679"/>
    </source>
</evidence>
<comment type="caution">
    <text evidence="4">The sequence shown here is derived from an EMBL/GenBank/DDBJ whole genome shotgun (WGS) entry which is preliminary data.</text>
</comment>
<dbReference type="InterPro" id="IPR035595">
    <property type="entry name" value="UDP_glycos_trans_CS"/>
</dbReference>
<keyword evidence="5" id="KW-1185">Reference proteome</keyword>
<dbReference type="PANTHER" id="PTHR48050">
    <property type="entry name" value="STEROL 3-BETA-GLUCOSYLTRANSFERASE"/>
    <property type="match status" value="1"/>
</dbReference>
<evidence type="ECO:0000256" key="1">
    <source>
        <dbReference type="ARBA" id="ARBA00009995"/>
    </source>
</evidence>
<dbReference type="CDD" id="cd03784">
    <property type="entry name" value="GT1_Gtf-like"/>
    <property type="match status" value="1"/>
</dbReference>
<name>A0ABW0X2P7_9ACTN</name>
<comment type="similarity">
    <text evidence="1 3">Belongs to the UDP-glycosyltransferase family.</text>
</comment>
<dbReference type="InterPro" id="IPR002213">
    <property type="entry name" value="UDP_glucos_trans"/>
</dbReference>
<evidence type="ECO:0000313" key="4">
    <source>
        <dbReference type="EMBL" id="MFC5662830.1"/>
    </source>
</evidence>
<sequence>MTRSAHIVMASIPAHGHVNPSLAVIAELVARGHRVSYVNAPSFAEPVASTGATPVPYPTALPLDGDPAGWPEDPVAVQDVFLDDALAMTPVLEKLFAEDRPELVLHDIGAFAARAVAEGHGVPVVQLSPTMVGWEGIEEDLAPVFEALRTGPGGPEHYRRFGDWLAATGAVVRDVERDVERDVVRDVERFKNRPDRALALIPRALQPHVDRVDTGRITFVGQCFGDRSHQGGWQRPAGTDKVLLVSLGSAFTDRPAFYRECLAAFGGLPGWHVVLQIGKHTDQAALGEVPANVEVHRWVPQFDVLAQADAFVTHAGTGGASEGLFHGVPMIAVPQAVDQFANADSLVALGVARRLDTEDATAGALRAALLELTGDPAVAERLAAERAAVRAEGGTARAAGLIEAALG</sequence>
<dbReference type="InterPro" id="IPR006326">
    <property type="entry name" value="UDPGT_MGT-like"/>
</dbReference>
<organism evidence="4 5">
    <name type="scientific">Kitasatospora misakiensis</name>
    <dbReference type="NCBI Taxonomy" id="67330"/>
    <lineage>
        <taxon>Bacteria</taxon>
        <taxon>Bacillati</taxon>
        <taxon>Actinomycetota</taxon>
        <taxon>Actinomycetes</taxon>
        <taxon>Kitasatosporales</taxon>
        <taxon>Streptomycetaceae</taxon>
        <taxon>Kitasatospora</taxon>
    </lineage>
</organism>
<dbReference type="Gene3D" id="3.40.50.2000">
    <property type="entry name" value="Glycogen Phosphorylase B"/>
    <property type="match status" value="2"/>
</dbReference>